<reference evidence="2 3" key="1">
    <citation type="submission" date="2019-04" db="EMBL/GenBank/DDBJ databases">
        <authorList>
            <person name="Jiang L."/>
        </authorList>
    </citation>
    <scope>NUCLEOTIDE SEQUENCE [LARGE SCALE GENOMIC DNA]</scope>
    <source>
        <strain evidence="2 3">YIM 131853</strain>
    </source>
</reference>
<comment type="caution">
    <text evidence="2">The sequence shown here is derived from an EMBL/GenBank/DDBJ whole genome shotgun (WGS) entry which is preliminary data.</text>
</comment>
<keyword evidence="3" id="KW-1185">Reference proteome</keyword>
<evidence type="ECO:0008006" key="4">
    <source>
        <dbReference type="Google" id="ProtNLM"/>
    </source>
</evidence>
<evidence type="ECO:0000256" key="1">
    <source>
        <dbReference type="SAM" id="MobiDB-lite"/>
    </source>
</evidence>
<name>A0A4S4FIS5_9MICO</name>
<dbReference type="Proteomes" id="UP000309133">
    <property type="component" value="Unassembled WGS sequence"/>
</dbReference>
<feature type="region of interest" description="Disordered" evidence="1">
    <location>
        <begin position="202"/>
        <end position="244"/>
    </location>
</feature>
<gene>
    <name evidence="2" type="ORF">E6C64_15275</name>
</gene>
<organism evidence="2 3">
    <name type="scientific">Naasia lichenicola</name>
    <dbReference type="NCBI Taxonomy" id="2565933"/>
    <lineage>
        <taxon>Bacteria</taxon>
        <taxon>Bacillati</taxon>
        <taxon>Actinomycetota</taxon>
        <taxon>Actinomycetes</taxon>
        <taxon>Micrococcales</taxon>
        <taxon>Microbacteriaceae</taxon>
        <taxon>Naasia</taxon>
    </lineage>
</organism>
<evidence type="ECO:0000313" key="2">
    <source>
        <dbReference type="EMBL" id="THG30001.1"/>
    </source>
</evidence>
<feature type="compositionally biased region" description="Gly residues" evidence="1">
    <location>
        <begin position="39"/>
        <end position="53"/>
    </location>
</feature>
<feature type="compositionally biased region" description="Gly residues" evidence="1">
    <location>
        <begin position="235"/>
        <end position="244"/>
    </location>
</feature>
<proteinExistence type="predicted"/>
<feature type="compositionally biased region" description="Low complexity" evidence="1">
    <location>
        <begin position="213"/>
        <end position="224"/>
    </location>
</feature>
<dbReference type="AlphaFoldDB" id="A0A4S4FIS5"/>
<dbReference type="OrthoDB" id="4578793at2"/>
<evidence type="ECO:0000313" key="3">
    <source>
        <dbReference type="Proteomes" id="UP000309133"/>
    </source>
</evidence>
<dbReference type="EMBL" id="SSSM01000005">
    <property type="protein sequence ID" value="THG30001.1"/>
    <property type="molecule type" value="Genomic_DNA"/>
</dbReference>
<feature type="compositionally biased region" description="Pro residues" evidence="1">
    <location>
        <begin position="1"/>
        <end position="10"/>
    </location>
</feature>
<feature type="region of interest" description="Disordered" evidence="1">
    <location>
        <begin position="1"/>
        <end position="91"/>
    </location>
</feature>
<dbReference type="RefSeq" id="WP_136428329.1">
    <property type="nucleotide sequence ID" value="NZ_SSSM01000005.1"/>
</dbReference>
<sequence>MSNTYPPTPDLTPGSASSPNGILPPLGVDPTSTAYPTGGTTGGATGGSGGASGKAGAAKEQAADLGGSAKDATKEVAGTAKEQAGKVASEAKGQAKQLISQTRSELSEQATTQQARVASGLKSLSDELSGMAGGAESKGVASDVVGMAAERVGDIASWLDGRDPGSLLGEVRQFAAQRPGTFILGAAVAGLLVGRLTRSLAGVASDEKEEAEASSTETGYAAPNPFAPPTTGPAFGAGGSESVL</sequence>
<accession>A0A4S4FIS5</accession>
<protein>
    <recommendedName>
        <fullName evidence="4">DUF3618 domain-containing protein</fullName>
    </recommendedName>
</protein>